<keyword evidence="6" id="KW-1185">Reference proteome</keyword>
<comment type="similarity">
    <text evidence="1 3">Belongs to the UreD family.</text>
</comment>
<dbReference type="PANTHER" id="PTHR33643:SF1">
    <property type="entry name" value="UREASE ACCESSORY PROTEIN D"/>
    <property type="match status" value="1"/>
</dbReference>
<dbReference type="InterPro" id="IPR000595">
    <property type="entry name" value="cNMP-bd_dom"/>
</dbReference>
<protein>
    <recommendedName>
        <fullName evidence="3">Urease accessory protein UreD</fullName>
    </recommendedName>
</protein>
<comment type="subunit">
    <text evidence="3">UreD, UreF and UreG form a complex that acts as a GTP-hydrolysis-dependent molecular chaperone, activating the urease apoprotein by helping to assemble the nickel containing metallocenter of UreC. The UreE protein probably delivers the nickel.</text>
</comment>
<keyword evidence="3" id="KW-0996">Nickel insertion</keyword>
<gene>
    <name evidence="3" type="primary">ureD</name>
    <name evidence="5" type="ORF">DLJ60_11165</name>
</gene>
<evidence type="ECO:0000259" key="4">
    <source>
        <dbReference type="PROSITE" id="PS50042"/>
    </source>
</evidence>
<sequence length="307" mass="34528">MTTLDSVRELAPYQDQPAQLPAAANGKVGILRLGFEWREDQDRTILRDVFRQSPLLVQRALYWDEEMPGLPCVMILTTSGGVLQGDRLSIDVDLGPGAQAHLVTQAATKIQEMDANYGTQTQSFTLAEDAYLEFLPEPVIPFRRSRFVSDTVVRLPETATMLYAEVLQPGRKYYRDGEIFAYDLFSTTLRAHRPDGRPLFVEKFVITPGRFPVTRIGMMDRFHVFGNVVLLTDPDRAARVFERTATPVWDERTPLATAVSRLPNDAGLVFKVLGQETEPVRAAVRAFCTAAREEVTGCTFPPVFSWR</sequence>
<evidence type="ECO:0000313" key="6">
    <source>
        <dbReference type="Proteomes" id="UP000274694"/>
    </source>
</evidence>
<dbReference type="Proteomes" id="UP000274694">
    <property type="component" value="Unassembled WGS sequence"/>
</dbReference>
<reference evidence="5 6" key="1">
    <citation type="submission" date="2018-05" db="EMBL/GenBank/DDBJ databases">
        <title>Micromonospora from Atacama Desert.</title>
        <authorList>
            <person name="Carro L."/>
            <person name="Goodfellow M."/>
            <person name="Klenk H.-P."/>
        </authorList>
    </citation>
    <scope>NUCLEOTIDE SEQUENCE [LARGE SCALE GENOMIC DNA]</scope>
    <source>
        <strain evidence="5 6">LB41</strain>
    </source>
</reference>
<comment type="caution">
    <text evidence="5">The sequence shown here is derived from an EMBL/GenBank/DDBJ whole genome shotgun (WGS) entry which is preliminary data.</text>
</comment>
<evidence type="ECO:0000256" key="2">
    <source>
        <dbReference type="ARBA" id="ARBA00023186"/>
    </source>
</evidence>
<dbReference type="EMBL" id="QGTA01000165">
    <property type="protein sequence ID" value="RQW93670.1"/>
    <property type="molecule type" value="Genomic_DNA"/>
</dbReference>
<organism evidence="5 6">
    <name type="scientific">Micromonospora chalcea</name>
    <dbReference type="NCBI Taxonomy" id="1874"/>
    <lineage>
        <taxon>Bacteria</taxon>
        <taxon>Bacillati</taxon>
        <taxon>Actinomycetota</taxon>
        <taxon>Actinomycetes</taxon>
        <taxon>Micromonosporales</taxon>
        <taxon>Micromonosporaceae</taxon>
        <taxon>Micromonospora</taxon>
    </lineage>
</organism>
<dbReference type="PROSITE" id="PS50042">
    <property type="entry name" value="CNMP_BINDING_3"/>
    <property type="match status" value="1"/>
</dbReference>
<dbReference type="Pfam" id="PF01774">
    <property type="entry name" value="UreD"/>
    <property type="match status" value="1"/>
</dbReference>
<accession>A0ABX9Y547</accession>
<feature type="domain" description="Cyclic nucleotide-binding" evidence="4">
    <location>
        <begin position="204"/>
        <end position="249"/>
    </location>
</feature>
<evidence type="ECO:0000256" key="3">
    <source>
        <dbReference type="HAMAP-Rule" id="MF_01384"/>
    </source>
</evidence>
<dbReference type="RefSeq" id="WP_043329422.1">
    <property type="nucleotide sequence ID" value="NZ_JACSZX010000051.1"/>
</dbReference>
<comment type="subcellular location">
    <subcellularLocation>
        <location evidence="3">Cytoplasm</location>
    </subcellularLocation>
</comment>
<proteinExistence type="inferred from homology"/>
<dbReference type="PANTHER" id="PTHR33643">
    <property type="entry name" value="UREASE ACCESSORY PROTEIN D"/>
    <property type="match status" value="1"/>
</dbReference>
<name>A0ABX9Y547_MICCH</name>
<evidence type="ECO:0000256" key="1">
    <source>
        <dbReference type="ARBA" id="ARBA00007177"/>
    </source>
</evidence>
<dbReference type="HAMAP" id="MF_01384">
    <property type="entry name" value="UreD"/>
    <property type="match status" value="1"/>
</dbReference>
<dbReference type="InterPro" id="IPR002669">
    <property type="entry name" value="UreD"/>
</dbReference>
<keyword evidence="3" id="KW-0963">Cytoplasm</keyword>
<keyword evidence="2 3" id="KW-0143">Chaperone</keyword>
<comment type="function">
    <text evidence="3">Required for maturation of urease via the functional incorporation of the urease nickel metallocenter.</text>
</comment>
<evidence type="ECO:0000313" key="5">
    <source>
        <dbReference type="EMBL" id="RQW93670.1"/>
    </source>
</evidence>